<feature type="domain" description="Calcineurin-like phosphoesterase" evidence="1">
    <location>
        <begin position="32"/>
        <end position="216"/>
    </location>
</feature>
<sequence length="293" mass="33553">MTEAWWKTDRTDTHCLRMNIEHGKITDGQPRKVLLLSDIHWDSSHCLRSQLKKVLDEALASQSPVCLFGDIFDAMQGKWDPRASSDTLREEHRGGNYLDLLVNTAIEWFKPYVSILAIMSYGNHETSVKKRHEVDLLQRLVGGLRSAGSNVECGPYWGYVLFRHRFCGNDKKMSLTRLHYHHGYGGGGEVTRGLIDHSRTRGMYQADVYVSGHIHRHNSDSNVIHRLTEHGKVEQAHQLFLRCSAWKDESGDGWHVEKGRAARPAGGWWLEFQATKTRVEKNNYNVNMRATST</sequence>
<organism evidence="2">
    <name type="scientific">uncultured Caudovirales phage</name>
    <dbReference type="NCBI Taxonomy" id="2100421"/>
    <lineage>
        <taxon>Viruses</taxon>
        <taxon>Duplodnaviria</taxon>
        <taxon>Heunggongvirae</taxon>
        <taxon>Uroviricota</taxon>
        <taxon>Caudoviricetes</taxon>
        <taxon>Peduoviridae</taxon>
        <taxon>Maltschvirus</taxon>
        <taxon>Maltschvirus maltsch</taxon>
    </lineage>
</organism>
<evidence type="ECO:0000259" key="1">
    <source>
        <dbReference type="Pfam" id="PF00149"/>
    </source>
</evidence>
<reference evidence="2" key="1">
    <citation type="submission" date="2020-05" db="EMBL/GenBank/DDBJ databases">
        <authorList>
            <person name="Chiriac C."/>
            <person name="Salcher M."/>
            <person name="Ghai R."/>
            <person name="Kavagutti S V."/>
        </authorList>
    </citation>
    <scope>NUCLEOTIDE SEQUENCE</scope>
</reference>
<dbReference type="InterPro" id="IPR029052">
    <property type="entry name" value="Metallo-depent_PP-like"/>
</dbReference>
<dbReference type="Pfam" id="PF00149">
    <property type="entry name" value="Metallophos"/>
    <property type="match status" value="1"/>
</dbReference>
<dbReference type="InterPro" id="IPR004843">
    <property type="entry name" value="Calcineurin-like_PHP"/>
</dbReference>
<dbReference type="GO" id="GO:0016787">
    <property type="term" value="F:hydrolase activity"/>
    <property type="evidence" value="ECO:0007669"/>
    <property type="project" value="InterPro"/>
</dbReference>
<protein>
    <submittedName>
        <fullName evidence="2">Calcineurin-like phosphoesterase domain, ApaH type</fullName>
    </submittedName>
</protein>
<proteinExistence type="predicted"/>
<gene>
    <name evidence="2" type="ORF">UFOVP365_40</name>
</gene>
<dbReference type="EMBL" id="LR798309">
    <property type="protein sequence ID" value="CAB5222960.1"/>
    <property type="molecule type" value="Genomic_DNA"/>
</dbReference>
<name>A0A6J7WYY7_9CAUD</name>
<evidence type="ECO:0000313" key="2">
    <source>
        <dbReference type="EMBL" id="CAB5222960.1"/>
    </source>
</evidence>
<accession>A0A6J7WYY7</accession>
<dbReference type="SUPFAM" id="SSF56300">
    <property type="entry name" value="Metallo-dependent phosphatases"/>
    <property type="match status" value="1"/>
</dbReference>